<evidence type="ECO:0000313" key="3">
    <source>
        <dbReference type="Proteomes" id="UP000823631"/>
    </source>
</evidence>
<comment type="caution">
    <text evidence="2">The sequence shown here is derived from an EMBL/GenBank/DDBJ whole genome shotgun (WGS) entry which is preliminary data.</text>
</comment>
<dbReference type="EMBL" id="JADINH010000196">
    <property type="protein sequence ID" value="MBO8416688.1"/>
    <property type="molecule type" value="Genomic_DNA"/>
</dbReference>
<proteinExistence type="predicted"/>
<gene>
    <name evidence="2" type="ORF">IAB19_09940</name>
</gene>
<reference evidence="2" key="2">
    <citation type="journal article" date="2021" name="PeerJ">
        <title>Extensive microbial diversity within the chicken gut microbiome revealed by metagenomics and culture.</title>
        <authorList>
            <person name="Gilroy R."/>
            <person name="Ravi A."/>
            <person name="Getino M."/>
            <person name="Pursley I."/>
            <person name="Horton D.L."/>
            <person name="Alikhan N.F."/>
            <person name="Baker D."/>
            <person name="Gharbi K."/>
            <person name="Hall N."/>
            <person name="Watson M."/>
            <person name="Adriaenssens E.M."/>
            <person name="Foster-Nyarko E."/>
            <person name="Jarju S."/>
            <person name="Secka A."/>
            <person name="Antonio M."/>
            <person name="Oren A."/>
            <person name="Chaudhuri R.R."/>
            <person name="La Ragione R."/>
            <person name="Hildebrand F."/>
            <person name="Pallen M.J."/>
        </authorList>
    </citation>
    <scope>NUCLEOTIDE SEQUENCE</scope>
    <source>
        <strain evidence="2">17213</strain>
    </source>
</reference>
<accession>A0A9D9DDX1</accession>
<evidence type="ECO:0000259" key="1">
    <source>
        <dbReference type="Pfam" id="PF04432"/>
    </source>
</evidence>
<dbReference type="AlphaFoldDB" id="A0A9D9DDX1"/>
<sequence length="229" mass="25894">MLFIGTPCQTAGIRAAVPEKHQGNLFLIDLLCHGVPSPKALSDYFAYLAVKPHDVNFRDYTNSRWGGEYALTLKEAGKMVSHRFSKDLYLKAFLDNISLNACCAECRYTSLDRVGDLSVGDFWGVDNILKDPRITNRSSAPVGLLIQNNQKFAALLNKIAASGQFEFIECTKEEACRSNEVLRTAPKRSRHADMLQSLAAHINLFTGLRVYYFFKKLKSKIKHLKRRIF</sequence>
<protein>
    <submittedName>
        <fullName evidence="2">Coenzyme F420 hydrogenase/dehydrogenase, beta subunit C-terminal domain</fullName>
    </submittedName>
</protein>
<name>A0A9D9DDX1_9GAMM</name>
<dbReference type="Proteomes" id="UP000823631">
    <property type="component" value="Unassembled WGS sequence"/>
</dbReference>
<organism evidence="2 3">
    <name type="scientific">Candidatus Avisuccinivibrio stercorigallinarum</name>
    <dbReference type="NCBI Taxonomy" id="2840704"/>
    <lineage>
        <taxon>Bacteria</taxon>
        <taxon>Pseudomonadati</taxon>
        <taxon>Pseudomonadota</taxon>
        <taxon>Gammaproteobacteria</taxon>
        <taxon>Aeromonadales</taxon>
        <taxon>Succinivibrionaceae</taxon>
        <taxon>Succinivibrionaceae incertae sedis</taxon>
        <taxon>Candidatus Avisuccinivibrio</taxon>
    </lineage>
</organism>
<feature type="domain" description="Coenzyme F420 hydrogenase/dehydrogenase beta subunit C-terminal" evidence="1">
    <location>
        <begin position="2"/>
        <end position="171"/>
    </location>
</feature>
<evidence type="ECO:0000313" key="2">
    <source>
        <dbReference type="EMBL" id="MBO8416688.1"/>
    </source>
</evidence>
<dbReference type="InterPro" id="IPR007525">
    <property type="entry name" value="FrhB_FdhB_C"/>
</dbReference>
<reference evidence="2" key="1">
    <citation type="submission" date="2020-10" db="EMBL/GenBank/DDBJ databases">
        <authorList>
            <person name="Gilroy R."/>
        </authorList>
    </citation>
    <scope>NUCLEOTIDE SEQUENCE</scope>
    <source>
        <strain evidence="2">17213</strain>
    </source>
</reference>
<dbReference type="Pfam" id="PF04432">
    <property type="entry name" value="FrhB_FdhB_C"/>
    <property type="match status" value="1"/>
</dbReference>